<evidence type="ECO:0000313" key="4">
    <source>
        <dbReference type="Proteomes" id="UP000602381"/>
    </source>
</evidence>
<keyword evidence="4" id="KW-1185">Reference proteome</keyword>
<organism evidence="3 4">
    <name type="scientific">Iodidimonas muriae</name>
    <dbReference type="NCBI Taxonomy" id="261467"/>
    <lineage>
        <taxon>Bacteria</taxon>
        <taxon>Pseudomonadati</taxon>
        <taxon>Pseudomonadota</taxon>
        <taxon>Alphaproteobacteria</taxon>
        <taxon>Iodidimonadales</taxon>
        <taxon>Iodidimonadaceae</taxon>
        <taxon>Iodidimonas</taxon>
    </lineage>
</organism>
<accession>A0ABQ2LFR1</accession>
<name>A0ABQ2LFR1_9PROT</name>
<reference evidence="4" key="1">
    <citation type="journal article" date="2019" name="Int. J. Syst. Evol. Microbiol.">
        <title>The Global Catalogue of Microorganisms (GCM) 10K type strain sequencing project: providing services to taxonomists for standard genome sequencing and annotation.</title>
        <authorList>
            <consortium name="The Broad Institute Genomics Platform"/>
            <consortium name="The Broad Institute Genome Sequencing Center for Infectious Disease"/>
            <person name="Wu L."/>
            <person name="Ma J."/>
        </authorList>
    </citation>
    <scope>NUCLEOTIDE SEQUENCE [LARGE SCALE GENOMIC DNA]</scope>
    <source>
        <strain evidence="4">JCM 17843</strain>
    </source>
</reference>
<evidence type="ECO:0000256" key="2">
    <source>
        <dbReference type="SAM" id="Phobius"/>
    </source>
</evidence>
<feature type="compositionally biased region" description="Polar residues" evidence="1">
    <location>
        <begin position="110"/>
        <end position="130"/>
    </location>
</feature>
<protein>
    <recommendedName>
        <fullName evidence="5">Flagellar biosynthetic protein FliO</fullName>
    </recommendedName>
</protein>
<proteinExistence type="predicted"/>
<dbReference type="Proteomes" id="UP000602381">
    <property type="component" value="Unassembled WGS sequence"/>
</dbReference>
<gene>
    <name evidence="3" type="ORF">GCM10007972_24070</name>
</gene>
<sequence length="130" mass="14363">MALYLLAFLSQKAFMTSLDVANAIFSLLIVIGLIAALAYLVRRFGRTDSMAILGKKRASRRLVIKEKLNVDARNYLVLVSCDDQEHLVMVNQSGGFVVEKNIPEKPVRASDTQPNSAPYNQSESHQGASH</sequence>
<feature type="region of interest" description="Disordered" evidence="1">
    <location>
        <begin position="107"/>
        <end position="130"/>
    </location>
</feature>
<evidence type="ECO:0008006" key="5">
    <source>
        <dbReference type="Google" id="ProtNLM"/>
    </source>
</evidence>
<evidence type="ECO:0000256" key="1">
    <source>
        <dbReference type="SAM" id="MobiDB-lite"/>
    </source>
</evidence>
<keyword evidence="2" id="KW-0812">Transmembrane</keyword>
<dbReference type="EMBL" id="BMOV01000010">
    <property type="protein sequence ID" value="GGO15700.1"/>
    <property type="molecule type" value="Genomic_DNA"/>
</dbReference>
<dbReference type="PANTHER" id="PTHR38766">
    <property type="entry name" value="FLAGELLAR PROTEIN FLIO"/>
    <property type="match status" value="1"/>
</dbReference>
<feature type="transmembrane region" description="Helical" evidence="2">
    <location>
        <begin position="20"/>
        <end position="41"/>
    </location>
</feature>
<dbReference type="RefSeq" id="WP_188873995.1">
    <property type="nucleotide sequence ID" value="NZ_BMOV01000010.1"/>
</dbReference>
<dbReference type="InterPro" id="IPR052205">
    <property type="entry name" value="FliO/MopB"/>
</dbReference>
<evidence type="ECO:0000313" key="3">
    <source>
        <dbReference type="EMBL" id="GGO15700.1"/>
    </source>
</evidence>
<keyword evidence="2" id="KW-1133">Transmembrane helix</keyword>
<dbReference type="PANTHER" id="PTHR38766:SF1">
    <property type="entry name" value="FLAGELLAR PROTEIN FLIO"/>
    <property type="match status" value="1"/>
</dbReference>
<comment type="caution">
    <text evidence="3">The sequence shown here is derived from an EMBL/GenBank/DDBJ whole genome shotgun (WGS) entry which is preliminary data.</text>
</comment>
<keyword evidence="2" id="KW-0472">Membrane</keyword>